<name>A0A3E2MRU3_MYCMR</name>
<gene>
    <name evidence="3" type="ORF">DAVIS_04051</name>
</gene>
<feature type="compositionally biased region" description="Pro residues" evidence="1">
    <location>
        <begin position="74"/>
        <end position="86"/>
    </location>
</feature>
<feature type="compositionally biased region" description="Basic residues" evidence="1">
    <location>
        <begin position="32"/>
        <end position="48"/>
    </location>
</feature>
<keyword evidence="2" id="KW-1133">Transmembrane helix</keyword>
<proteinExistence type="predicted"/>
<protein>
    <submittedName>
        <fullName evidence="3">Histone H1-like nucleoprotein HC2</fullName>
    </submittedName>
</protein>
<keyword evidence="2" id="KW-0812">Transmembrane</keyword>
<dbReference type="EMBL" id="PEDF01000150">
    <property type="protein sequence ID" value="RFZ36325.1"/>
    <property type="molecule type" value="Genomic_DNA"/>
</dbReference>
<evidence type="ECO:0000256" key="2">
    <source>
        <dbReference type="SAM" id="Phobius"/>
    </source>
</evidence>
<accession>A0A3E2MRU3</accession>
<sequence>MADPQDRPDGEPDATPGQPAQKPPADKAAKTPAKKTPAKKTPAKKTPAKKAPAQQAPAKKAPAKKAPAKKAPATKPPAQSPEPAPQPTALANVSQQQPSANGQLAEAAKDAAAQAKSTVDRANNPLPRVADEQPSHSTVPLVVAIALSLLAMLLIRQLRRR</sequence>
<dbReference type="Proteomes" id="UP000257451">
    <property type="component" value="Unassembled WGS sequence"/>
</dbReference>
<dbReference type="AlphaFoldDB" id="A0A3E2MRU3"/>
<feature type="compositionally biased region" description="Basic and acidic residues" evidence="1">
    <location>
        <begin position="1"/>
        <end position="10"/>
    </location>
</feature>
<evidence type="ECO:0000313" key="3">
    <source>
        <dbReference type="EMBL" id="RFZ36325.1"/>
    </source>
</evidence>
<evidence type="ECO:0000256" key="1">
    <source>
        <dbReference type="SAM" id="MobiDB-lite"/>
    </source>
</evidence>
<feature type="compositionally biased region" description="Polar residues" evidence="1">
    <location>
        <begin position="89"/>
        <end position="102"/>
    </location>
</feature>
<dbReference type="PRINTS" id="PR01217">
    <property type="entry name" value="PRICHEXTENSN"/>
</dbReference>
<keyword evidence="2" id="KW-0472">Membrane</keyword>
<organism evidence="3 4">
    <name type="scientific">Mycobacterium marinum</name>
    <dbReference type="NCBI Taxonomy" id="1781"/>
    <lineage>
        <taxon>Bacteria</taxon>
        <taxon>Bacillati</taxon>
        <taxon>Actinomycetota</taxon>
        <taxon>Actinomycetes</taxon>
        <taxon>Mycobacteriales</taxon>
        <taxon>Mycobacteriaceae</taxon>
        <taxon>Mycobacterium</taxon>
        <taxon>Mycobacterium ulcerans group</taxon>
    </lineage>
</organism>
<dbReference type="RefSeq" id="WP_117432959.1">
    <property type="nucleotide sequence ID" value="NZ_PEDF01000150.1"/>
</dbReference>
<feature type="transmembrane region" description="Helical" evidence="2">
    <location>
        <begin position="137"/>
        <end position="155"/>
    </location>
</feature>
<reference evidence="3 4" key="1">
    <citation type="journal article" date="2018" name="Sci. Rep.">
        <title>Extensive genomic diversity among Mycobacterium marinum strains revealed by whole genome sequencing.</title>
        <authorList>
            <person name="Das S."/>
            <person name="Pettersson B.M."/>
            <person name="Behra P.R."/>
            <person name="Mallick A."/>
            <person name="Cheramie M."/>
            <person name="Ramesh M."/>
            <person name="Shirreff L."/>
            <person name="DuCote T."/>
            <person name="Dasgupta S."/>
            <person name="Ennis D.G."/>
            <person name="Kirsebom L.A."/>
        </authorList>
    </citation>
    <scope>NUCLEOTIDE SEQUENCE [LARGE SCALE GENOMIC DNA]</scope>
    <source>
        <strain evidence="3 4">Davis1</strain>
    </source>
</reference>
<feature type="region of interest" description="Disordered" evidence="1">
    <location>
        <begin position="1"/>
        <end position="136"/>
    </location>
</feature>
<comment type="caution">
    <text evidence="3">The sequence shown here is derived from an EMBL/GenBank/DDBJ whole genome shotgun (WGS) entry which is preliminary data.</text>
</comment>
<feature type="compositionally biased region" description="Low complexity" evidence="1">
    <location>
        <begin position="49"/>
        <end position="60"/>
    </location>
</feature>
<evidence type="ECO:0000313" key="4">
    <source>
        <dbReference type="Proteomes" id="UP000257451"/>
    </source>
</evidence>